<feature type="compositionally biased region" description="Polar residues" evidence="1">
    <location>
        <begin position="307"/>
        <end position="327"/>
    </location>
</feature>
<evidence type="ECO:0000256" key="1">
    <source>
        <dbReference type="SAM" id="MobiDB-lite"/>
    </source>
</evidence>
<feature type="transmembrane region" description="Helical" evidence="2">
    <location>
        <begin position="161"/>
        <end position="183"/>
    </location>
</feature>
<feature type="transmembrane region" description="Helical" evidence="2">
    <location>
        <begin position="130"/>
        <end position="149"/>
    </location>
</feature>
<keyword evidence="2" id="KW-0812">Transmembrane</keyword>
<reference evidence="3 4" key="1">
    <citation type="journal article" date="2024" name="J Genomics">
        <title>Draft genome sequencing and assembly of Favolaschia claudopus CIRM-BRFM 2984 isolated from oak limbs.</title>
        <authorList>
            <person name="Navarro D."/>
            <person name="Drula E."/>
            <person name="Chaduli D."/>
            <person name="Cazenave R."/>
            <person name="Ahrendt S."/>
            <person name="Wang J."/>
            <person name="Lipzen A."/>
            <person name="Daum C."/>
            <person name="Barry K."/>
            <person name="Grigoriev I.V."/>
            <person name="Favel A."/>
            <person name="Rosso M.N."/>
            <person name="Martin F."/>
        </authorList>
    </citation>
    <scope>NUCLEOTIDE SEQUENCE [LARGE SCALE GENOMIC DNA]</scope>
    <source>
        <strain evidence="3 4">CIRM-BRFM 2984</strain>
    </source>
</reference>
<feature type="transmembrane region" description="Helical" evidence="2">
    <location>
        <begin position="195"/>
        <end position="216"/>
    </location>
</feature>
<proteinExistence type="predicted"/>
<protein>
    <submittedName>
        <fullName evidence="3">Uncharacterized protein</fullName>
    </submittedName>
</protein>
<name>A0AAW0EJW1_9AGAR</name>
<gene>
    <name evidence="3" type="ORF">R3P38DRAFT_2824256</name>
</gene>
<evidence type="ECO:0000256" key="2">
    <source>
        <dbReference type="SAM" id="Phobius"/>
    </source>
</evidence>
<feature type="region of interest" description="Disordered" evidence="1">
    <location>
        <begin position="307"/>
        <end position="359"/>
    </location>
</feature>
<dbReference type="EMBL" id="JAWWNJ010000001">
    <property type="protein sequence ID" value="KAK7064394.1"/>
    <property type="molecule type" value="Genomic_DNA"/>
</dbReference>
<feature type="transmembrane region" description="Helical" evidence="2">
    <location>
        <begin position="380"/>
        <end position="403"/>
    </location>
</feature>
<dbReference type="Proteomes" id="UP001362999">
    <property type="component" value="Unassembled WGS sequence"/>
</dbReference>
<organism evidence="3 4">
    <name type="scientific">Favolaschia claudopus</name>
    <dbReference type="NCBI Taxonomy" id="2862362"/>
    <lineage>
        <taxon>Eukaryota</taxon>
        <taxon>Fungi</taxon>
        <taxon>Dikarya</taxon>
        <taxon>Basidiomycota</taxon>
        <taxon>Agaricomycotina</taxon>
        <taxon>Agaricomycetes</taxon>
        <taxon>Agaricomycetidae</taxon>
        <taxon>Agaricales</taxon>
        <taxon>Marasmiineae</taxon>
        <taxon>Mycenaceae</taxon>
        <taxon>Favolaschia</taxon>
    </lineage>
</organism>
<feature type="transmembrane region" description="Helical" evidence="2">
    <location>
        <begin position="98"/>
        <end position="118"/>
    </location>
</feature>
<dbReference type="AlphaFoldDB" id="A0AAW0EJW1"/>
<keyword evidence="2" id="KW-1133">Transmembrane helix</keyword>
<feature type="transmembrane region" description="Helical" evidence="2">
    <location>
        <begin position="409"/>
        <end position="428"/>
    </location>
</feature>
<evidence type="ECO:0000313" key="4">
    <source>
        <dbReference type="Proteomes" id="UP001362999"/>
    </source>
</evidence>
<keyword evidence="2" id="KW-0472">Membrane</keyword>
<keyword evidence="4" id="KW-1185">Reference proteome</keyword>
<comment type="caution">
    <text evidence="3">The sequence shown here is derived from an EMBL/GenBank/DDBJ whole genome shotgun (WGS) entry which is preliminary data.</text>
</comment>
<evidence type="ECO:0000313" key="3">
    <source>
        <dbReference type="EMBL" id="KAK7064394.1"/>
    </source>
</evidence>
<accession>A0AAW0EJW1</accession>
<sequence>MGLRIASPTWQLSPTRTAAASQSTVFSDPQLLAPRVTPSPTCCEPNEVAIEISTTILIPDYLRFYPGPITQFRPVYSALPDGSLIALPYTHDLAKSHLSLLVAAMLAALFLRNIIVALDYLRRARMKRKVLFYLLLCSQFLAFGLAPLLGSFFSTHLDCTAVVAVASGATGVSLALLMTGVLGLKAYRCLDSSRFVLFVLVAFFCASSGILGLQLVNAHGALRLSGGCASASRNPRFIRIYVLIQLAHSAFLCCCFFYAVWKSRSSPAARGRISVAVSLDDFPNVQSDKPIRRGWWEQLLGRDNTPSTPTALVTSAGTPLHSASNRRGSQEEASRRASCSPLAPPIQGSKELSAPYQTPTPLSRLIPRMELFHRVMKDELCYTTTITVTTFILAVLLVLGVNFQNNLDMTGWVSANWAIISVLVIHSFGRVIRRHEQEALFQHPSAWWHERDMSHRSPYSGLVFSGSPLRIQVPEDPFSDARAIRQSMSSWNSEFAFSPSSPSPVATRDRNSTTSFSSGRTKLLESFPSAGGGSNRAHPPAASSVEKSV</sequence>
<feature type="transmembrane region" description="Helical" evidence="2">
    <location>
        <begin position="240"/>
        <end position="261"/>
    </location>
</feature>
<feature type="region of interest" description="Disordered" evidence="1">
    <location>
        <begin position="493"/>
        <end position="549"/>
    </location>
</feature>